<evidence type="ECO:0000256" key="12">
    <source>
        <dbReference type="ARBA" id="ARBA00029757"/>
    </source>
</evidence>
<comment type="caution">
    <text evidence="15">The sequence shown here is derived from an EMBL/GenBank/DDBJ whole genome shotgun (WGS) entry which is preliminary data.</text>
</comment>
<evidence type="ECO:0000256" key="1">
    <source>
        <dbReference type="ARBA" id="ARBA00002274"/>
    </source>
</evidence>
<protein>
    <recommendedName>
        <fullName evidence="4 13">Tetraacyldisaccharide 4'-kinase</fullName>
        <ecNumber evidence="3 13">2.7.1.130</ecNumber>
    </recommendedName>
    <alternativeName>
        <fullName evidence="12 13">Lipid A 4'-kinase</fullName>
    </alternativeName>
</protein>
<dbReference type="RefSeq" id="WP_229688717.1">
    <property type="nucleotide sequence ID" value="NZ_BMJC01000001.1"/>
</dbReference>
<dbReference type="PANTHER" id="PTHR42724">
    <property type="entry name" value="TETRAACYLDISACCHARIDE 4'-KINASE"/>
    <property type="match status" value="1"/>
</dbReference>
<dbReference type="NCBIfam" id="TIGR00682">
    <property type="entry name" value="lpxK"/>
    <property type="match status" value="1"/>
</dbReference>
<keyword evidence="16" id="KW-1185">Reference proteome</keyword>
<evidence type="ECO:0000256" key="2">
    <source>
        <dbReference type="ARBA" id="ARBA00004870"/>
    </source>
</evidence>
<evidence type="ECO:0000256" key="3">
    <source>
        <dbReference type="ARBA" id="ARBA00012071"/>
    </source>
</evidence>
<keyword evidence="11 13" id="KW-0443">Lipid metabolism</keyword>
<sequence length="365" mass="41498">MKGILVPSKPMNFNIPLLRPIRILLFPFSLVYALVVKVRNWCFDKKIFTSTSFNLPIICVGNLAVGGTGKSPMVELLIRMLKDRYAIAVLSRGYKRKTRGYALAGESTTALDIGDEPMQFHSKFPDVAVAVGEERIVAIPQLLHDRPGTRAIILDDAFQHRAVKAGLNVLLTDYSNLFTRDWWLPSGDLRDAPSSYRRADIIVVTKCPEAMDEDQRRAIEIEIDPKPHQQIFFSTISYGTPYHITRQTAGVVNEEVEVLLVTGIANPAPLKRWLNEHSRTYYELAYSDHHIFTIDDLQAMIRRFTGITAGKKLILTTEKDAVRLIKFKQELEDWPIYVLPISPGFLFGEEDRFANVITTFINEFK</sequence>
<dbReference type="GO" id="GO:0009029">
    <property type="term" value="F:lipid-A 4'-kinase activity"/>
    <property type="evidence" value="ECO:0007669"/>
    <property type="project" value="UniProtKB-UniRule"/>
</dbReference>
<evidence type="ECO:0000313" key="15">
    <source>
        <dbReference type="EMBL" id="GGA82646.1"/>
    </source>
</evidence>
<dbReference type="EMBL" id="BMJC01000001">
    <property type="protein sequence ID" value="GGA82646.1"/>
    <property type="molecule type" value="Genomic_DNA"/>
</dbReference>
<keyword evidence="14" id="KW-1133">Transmembrane helix</keyword>
<dbReference type="GO" id="GO:0009245">
    <property type="term" value="P:lipid A biosynthetic process"/>
    <property type="evidence" value="ECO:0007669"/>
    <property type="project" value="UniProtKB-UniRule"/>
</dbReference>
<dbReference type="AlphaFoldDB" id="A0A8J2XN68"/>
<comment type="catalytic activity">
    <reaction evidence="13">
        <text>a lipid A disaccharide + ATP = a lipid IVA + ADP + H(+)</text>
        <dbReference type="Rhea" id="RHEA:67840"/>
        <dbReference type="ChEBI" id="CHEBI:15378"/>
        <dbReference type="ChEBI" id="CHEBI:30616"/>
        <dbReference type="ChEBI" id="CHEBI:176343"/>
        <dbReference type="ChEBI" id="CHEBI:176425"/>
        <dbReference type="ChEBI" id="CHEBI:456216"/>
        <dbReference type="EC" id="2.7.1.130"/>
    </reaction>
</comment>
<reference evidence="15" key="1">
    <citation type="journal article" date="2014" name="Int. J. Syst. Evol. Microbiol.">
        <title>Complete genome sequence of Corynebacterium casei LMG S-19264T (=DSM 44701T), isolated from a smear-ripened cheese.</title>
        <authorList>
            <consortium name="US DOE Joint Genome Institute (JGI-PGF)"/>
            <person name="Walter F."/>
            <person name="Albersmeier A."/>
            <person name="Kalinowski J."/>
            <person name="Ruckert C."/>
        </authorList>
    </citation>
    <scope>NUCLEOTIDE SEQUENCE</scope>
    <source>
        <strain evidence="15">CGMCC 1.15448</strain>
    </source>
</reference>
<evidence type="ECO:0000313" key="16">
    <source>
        <dbReference type="Proteomes" id="UP000607559"/>
    </source>
</evidence>
<dbReference type="GO" id="GO:0005886">
    <property type="term" value="C:plasma membrane"/>
    <property type="evidence" value="ECO:0007669"/>
    <property type="project" value="TreeGrafter"/>
</dbReference>
<dbReference type="UniPathway" id="UPA00359">
    <property type="reaction ID" value="UER00482"/>
</dbReference>
<evidence type="ECO:0000256" key="8">
    <source>
        <dbReference type="ARBA" id="ARBA00022741"/>
    </source>
</evidence>
<feature type="transmembrane region" description="Helical" evidence="14">
    <location>
        <begin position="20"/>
        <end position="38"/>
    </location>
</feature>
<name>A0A8J2XN68_9BACT</name>
<keyword evidence="9 13" id="KW-0418">Kinase</keyword>
<gene>
    <name evidence="13 15" type="primary">lpxK</name>
    <name evidence="15" type="ORF">GCM10011511_02040</name>
</gene>
<evidence type="ECO:0000256" key="14">
    <source>
        <dbReference type="SAM" id="Phobius"/>
    </source>
</evidence>
<comment type="function">
    <text evidence="1 13">Transfers the gamma-phosphate of ATP to the 4'-position of a tetraacyldisaccharide 1-phosphate intermediate (termed DS-1-P) to form tetraacyldisaccharide 1,4'-bis-phosphate (lipid IVA).</text>
</comment>
<keyword evidence="7 13" id="KW-0808">Transferase</keyword>
<organism evidence="15 16">
    <name type="scientific">Puia dinghuensis</name>
    <dbReference type="NCBI Taxonomy" id="1792502"/>
    <lineage>
        <taxon>Bacteria</taxon>
        <taxon>Pseudomonadati</taxon>
        <taxon>Bacteroidota</taxon>
        <taxon>Chitinophagia</taxon>
        <taxon>Chitinophagales</taxon>
        <taxon>Chitinophagaceae</taxon>
        <taxon>Puia</taxon>
    </lineage>
</organism>
<comment type="similarity">
    <text evidence="13">Belongs to the LpxK family.</text>
</comment>
<evidence type="ECO:0000256" key="11">
    <source>
        <dbReference type="ARBA" id="ARBA00023098"/>
    </source>
</evidence>
<evidence type="ECO:0000256" key="5">
    <source>
        <dbReference type="ARBA" id="ARBA00022516"/>
    </source>
</evidence>
<keyword evidence="10 13" id="KW-0067">ATP-binding</keyword>
<dbReference type="Pfam" id="PF02606">
    <property type="entry name" value="LpxK"/>
    <property type="match status" value="1"/>
</dbReference>
<dbReference type="GO" id="GO:0005524">
    <property type="term" value="F:ATP binding"/>
    <property type="evidence" value="ECO:0007669"/>
    <property type="project" value="UniProtKB-UniRule"/>
</dbReference>
<proteinExistence type="inferred from homology"/>
<dbReference type="PANTHER" id="PTHR42724:SF1">
    <property type="entry name" value="TETRAACYLDISACCHARIDE 4'-KINASE, MITOCHONDRIAL-RELATED"/>
    <property type="match status" value="1"/>
</dbReference>
<dbReference type="HAMAP" id="MF_00409">
    <property type="entry name" value="LpxK"/>
    <property type="match status" value="1"/>
</dbReference>
<dbReference type="Proteomes" id="UP000607559">
    <property type="component" value="Unassembled WGS sequence"/>
</dbReference>
<reference evidence="15" key="2">
    <citation type="submission" date="2020-09" db="EMBL/GenBank/DDBJ databases">
        <authorList>
            <person name="Sun Q."/>
            <person name="Zhou Y."/>
        </authorList>
    </citation>
    <scope>NUCLEOTIDE SEQUENCE</scope>
    <source>
        <strain evidence="15">CGMCC 1.15448</strain>
    </source>
</reference>
<dbReference type="InterPro" id="IPR027417">
    <property type="entry name" value="P-loop_NTPase"/>
</dbReference>
<keyword evidence="8 13" id="KW-0547">Nucleotide-binding</keyword>
<keyword evidence="6 13" id="KW-0441">Lipid A biosynthesis</keyword>
<dbReference type="SUPFAM" id="SSF52540">
    <property type="entry name" value="P-loop containing nucleoside triphosphate hydrolases"/>
    <property type="match status" value="1"/>
</dbReference>
<keyword evidence="14" id="KW-0472">Membrane</keyword>
<keyword evidence="5 13" id="KW-0444">Lipid biosynthesis</keyword>
<dbReference type="GO" id="GO:0009244">
    <property type="term" value="P:lipopolysaccharide core region biosynthetic process"/>
    <property type="evidence" value="ECO:0007669"/>
    <property type="project" value="TreeGrafter"/>
</dbReference>
<evidence type="ECO:0000256" key="6">
    <source>
        <dbReference type="ARBA" id="ARBA00022556"/>
    </source>
</evidence>
<dbReference type="EC" id="2.7.1.130" evidence="3 13"/>
<evidence type="ECO:0000256" key="10">
    <source>
        <dbReference type="ARBA" id="ARBA00022840"/>
    </source>
</evidence>
<evidence type="ECO:0000256" key="7">
    <source>
        <dbReference type="ARBA" id="ARBA00022679"/>
    </source>
</evidence>
<comment type="pathway">
    <text evidence="2 13">Glycolipid biosynthesis; lipid IV(A) biosynthesis; lipid IV(A) from (3R)-3-hydroxytetradecanoyl-[acyl-carrier-protein] and UDP-N-acetyl-alpha-D-glucosamine: step 6/6.</text>
</comment>
<evidence type="ECO:0000256" key="13">
    <source>
        <dbReference type="HAMAP-Rule" id="MF_00409"/>
    </source>
</evidence>
<evidence type="ECO:0000256" key="9">
    <source>
        <dbReference type="ARBA" id="ARBA00022777"/>
    </source>
</evidence>
<dbReference type="InterPro" id="IPR003758">
    <property type="entry name" value="LpxK"/>
</dbReference>
<evidence type="ECO:0000256" key="4">
    <source>
        <dbReference type="ARBA" id="ARBA00016436"/>
    </source>
</evidence>
<accession>A0A8J2XN68</accession>
<keyword evidence="14" id="KW-0812">Transmembrane</keyword>
<comment type="caution">
    <text evidence="13">Lacks conserved residue(s) required for the propagation of feature annotation.</text>
</comment>